<organism evidence="8 9">
    <name type="scientific">Larinioides sclopetarius</name>
    <dbReference type="NCBI Taxonomy" id="280406"/>
    <lineage>
        <taxon>Eukaryota</taxon>
        <taxon>Metazoa</taxon>
        <taxon>Ecdysozoa</taxon>
        <taxon>Arthropoda</taxon>
        <taxon>Chelicerata</taxon>
        <taxon>Arachnida</taxon>
        <taxon>Araneae</taxon>
        <taxon>Araneomorphae</taxon>
        <taxon>Entelegynae</taxon>
        <taxon>Araneoidea</taxon>
        <taxon>Araneidae</taxon>
        <taxon>Larinioides</taxon>
    </lineage>
</organism>
<dbReference type="PROSITE" id="PS50003">
    <property type="entry name" value="PH_DOMAIN"/>
    <property type="match status" value="1"/>
</dbReference>
<dbReference type="InterPro" id="IPR004012">
    <property type="entry name" value="Run_dom"/>
</dbReference>
<evidence type="ECO:0000256" key="4">
    <source>
        <dbReference type="ARBA" id="ARBA00023228"/>
    </source>
</evidence>
<dbReference type="PANTHER" id="PTHR46556">
    <property type="entry name" value="PLECKSTRIN HOMOLOGY DOMAIN-CONTAINING FAMILY M MEMBER 2"/>
    <property type="match status" value="1"/>
</dbReference>
<evidence type="ECO:0000313" key="8">
    <source>
        <dbReference type="EMBL" id="CAL1291534.1"/>
    </source>
</evidence>
<feature type="region of interest" description="Disordered" evidence="5">
    <location>
        <begin position="392"/>
        <end position="454"/>
    </location>
</feature>
<dbReference type="InterPro" id="IPR001849">
    <property type="entry name" value="PH_domain"/>
</dbReference>
<dbReference type="GO" id="GO:0032880">
    <property type="term" value="P:regulation of protein localization"/>
    <property type="evidence" value="ECO:0007669"/>
    <property type="project" value="TreeGrafter"/>
</dbReference>
<evidence type="ECO:0000313" key="9">
    <source>
        <dbReference type="Proteomes" id="UP001497382"/>
    </source>
</evidence>
<dbReference type="SUPFAM" id="SSF140741">
    <property type="entry name" value="RUN domain-like"/>
    <property type="match status" value="1"/>
</dbReference>
<evidence type="ECO:0000256" key="3">
    <source>
        <dbReference type="ARBA" id="ARBA00022490"/>
    </source>
</evidence>
<feature type="domain" description="PH" evidence="6">
    <location>
        <begin position="702"/>
        <end position="804"/>
    </location>
</feature>
<dbReference type="GO" id="GO:0010008">
    <property type="term" value="C:endosome membrane"/>
    <property type="evidence" value="ECO:0007669"/>
    <property type="project" value="TreeGrafter"/>
</dbReference>
<gene>
    <name evidence="8" type="ORF">LARSCL_LOCUS17139</name>
</gene>
<dbReference type="PANTHER" id="PTHR46556:SF1">
    <property type="entry name" value="PLECKSTRIN HOMOLOGY DOMAIN-CONTAINING FAMILY M MEMBER 2"/>
    <property type="match status" value="1"/>
</dbReference>
<dbReference type="GO" id="GO:0032418">
    <property type="term" value="P:lysosome localization"/>
    <property type="evidence" value="ECO:0007669"/>
    <property type="project" value="TreeGrafter"/>
</dbReference>
<proteinExistence type="predicted"/>
<accession>A0AAV2B6B7</accession>
<dbReference type="SUPFAM" id="SSF50729">
    <property type="entry name" value="PH domain-like"/>
    <property type="match status" value="1"/>
</dbReference>
<keyword evidence="9" id="KW-1185">Reference proteome</keyword>
<dbReference type="InterPro" id="IPR037213">
    <property type="entry name" value="Run_dom_sf"/>
</dbReference>
<dbReference type="InterPro" id="IPR047327">
    <property type="entry name" value="RUN_PLEKHM2"/>
</dbReference>
<dbReference type="Gene3D" id="1.20.58.900">
    <property type="match status" value="1"/>
</dbReference>
<dbReference type="InterPro" id="IPR053015">
    <property type="entry name" value="PH_domain-containing_M2"/>
</dbReference>
<dbReference type="GO" id="GO:0005765">
    <property type="term" value="C:lysosomal membrane"/>
    <property type="evidence" value="ECO:0007669"/>
    <property type="project" value="UniProtKB-SubCell"/>
</dbReference>
<evidence type="ECO:0000256" key="5">
    <source>
        <dbReference type="SAM" id="MobiDB-lite"/>
    </source>
</evidence>
<dbReference type="InterPro" id="IPR011993">
    <property type="entry name" value="PH-like_dom_sf"/>
</dbReference>
<dbReference type="Gene3D" id="2.30.29.30">
    <property type="entry name" value="Pleckstrin-homology domain (PH domain)/Phosphotyrosine-binding domain (PTB)"/>
    <property type="match status" value="1"/>
</dbReference>
<evidence type="ECO:0000256" key="1">
    <source>
        <dbReference type="ARBA" id="ARBA00004496"/>
    </source>
</evidence>
<dbReference type="Pfam" id="PF23142">
    <property type="entry name" value="PH_PLEKHM2"/>
    <property type="match status" value="1"/>
</dbReference>
<dbReference type="GO" id="GO:0019894">
    <property type="term" value="F:kinesin binding"/>
    <property type="evidence" value="ECO:0007669"/>
    <property type="project" value="TreeGrafter"/>
</dbReference>
<dbReference type="EMBL" id="CAXIEN010000286">
    <property type="protein sequence ID" value="CAL1291534.1"/>
    <property type="molecule type" value="Genomic_DNA"/>
</dbReference>
<reference evidence="8 9" key="1">
    <citation type="submission" date="2024-04" db="EMBL/GenBank/DDBJ databases">
        <authorList>
            <person name="Rising A."/>
            <person name="Reimegard J."/>
            <person name="Sonavane S."/>
            <person name="Akerstrom W."/>
            <person name="Nylinder S."/>
            <person name="Hedman E."/>
            <person name="Kallberg Y."/>
        </authorList>
    </citation>
    <scope>NUCLEOTIDE SEQUENCE [LARGE SCALE GENOMIC DNA]</scope>
</reference>
<protein>
    <recommendedName>
        <fullName evidence="10">Pleckstrin homology domain-containing family M member 2</fullName>
    </recommendedName>
</protein>
<evidence type="ECO:0008006" key="10">
    <source>
        <dbReference type="Google" id="ProtNLM"/>
    </source>
</evidence>
<evidence type="ECO:0000259" key="6">
    <source>
        <dbReference type="PROSITE" id="PS50003"/>
    </source>
</evidence>
<dbReference type="SMART" id="SM00233">
    <property type="entry name" value="PH"/>
    <property type="match status" value="1"/>
</dbReference>
<comment type="caution">
    <text evidence="8">The sequence shown here is derived from an EMBL/GenBank/DDBJ whole genome shotgun (WGS) entry which is preliminary data.</text>
</comment>
<dbReference type="InterPro" id="IPR057288">
    <property type="entry name" value="PH_PLEKHM2"/>
</dbReference>
<comment type="subcellular location">
    <subcellularLocation>
        <location evidence="1">Cytoplasm</location>
    </subcellularLocation>
    <subcellularLocation>
        <location evidence="2">Lysosome membrane</location>
    </subcellularLocation>
</comment>
<keyword evidence="4" id="KW-0458">Lysosome</keyword>
<feature type="domain" description="RUN" evidence="7">
    <location>
        <begin position="49"/>
        <end position="171"/>
    </location>
</feature>
<name>A0AAV2B6B7_9ARAC</name>
<dbReference type="Proteomes" id="UP001497382">
    <property type="component" value="Unassembled WGS sequence"/>
</dbReference>
<keyword evidence="3" id="KW-0963">Cytoplasm</keyword>
<sequence length="945" mass="107650">MVSTIPVAGTFSLSNPNEDSKERILFTLQVAVKQIHHCSCLRSEGDGLSLEVKEVRQLCESLDKALFHGLKCYDKGYWPFVKEFTHSCTVEYLEKLKNVGTDVHCGRAWLSLALNENSLESYFRSFIQNLQILKKYYKSLALLCDQERMQLVLMLMAGLENVSINLIPEAIKYGSGLSFFESSSYSQNLNIFENPECIVKPSKPRLLMTNPELLPCESASEVTCDFTTSPLKSPSESQSTPEGIIATLHKSESSESNQSRNENLPQEELEMISRLINIDTGNESKLGEDIEVVRTKVVRRTKRSNSQKSDLILSIEASDCKTQSDESNSSLENRLSKATTDSGLCLETPYSSDNDSGDLALDKSEEYDCQQQISFQVNEFQQEFCVSFSTPKRKTSSTKSVDTKSVLEERGMPEGQEDPVKHNVDRSPLLTGNDGKDNEDISNEEEEDEEEEEISIYDLHKLSCNTKNLENLDSADAKSIEQAPASETDTCEKQSLSSFASGKTEIIDIVLEEIEKLGLEKPESYDLNVGNNILLYFIVEVYEHEEETFHKIYCAYSNFSEGHCQRVYFLLSNKSIYFLRPGNSQQKFFKCGSVRYSSINYIMVDLNYQGFKIMSSDKECFSLYTANEELTRNILSNLELGIRKFIPKLPLPSFYTDAAVQRIVLSKFLASELQCEKTDVDMCYYGLSRWEDYSSTTITPSGPVYQDYLMYRIKLVKENKATQWRPAFFLLKGGVLYCMEEEKSKPIFYVQMCSPHCKGCRRIHLLNRPHAFEIIRSDSDSLQLAASDSYEASKWLQYFLETVSLAGHFIDSERNIQRPCCVLVANQKIFIATEDSRKSTYKLLNKANICDLVSVFVDAVTPNFVMLEFEIAEASKSTGEWIVHFESSAEKEKFVDVISCQWSKIFHVELNVENIKDLYLLKKYRQFADDLRAEKLALEEFCADN</sequence>
<dbReference type="CDD" id="cd17680">
    <property type="entry name" value="RUN_PLEKHM2"/>
    <property type="match status" value="1"/>
</dbReference>
<evidence type="ECO:0000256" key="2">
    <source>
        <dbReference type="ARBA" id="ARBA00004656"/>
    </source>
</evidence>
<dbReference type="Pfam" id="PF02759">
    <property type="entry name" value="RUN"/>
    <property type="match status" value="1"/>
</dbReference>
<dbReference type="AlphaFoldDB" id="A0AAV2B6B7"/>
<evidence type="ECO:0000259" key="7">
    <source>
        <dbReference type="PROSITE" id="PS50826"/>
    </source>
</evidence>
<dbReference type="GO" id="GO:0007030">
    <property type="term" value="P:Golgi organization"/>
    <property type="evidence" value="ECO:0007669"/>
    <property type="project" value="TreeGrafter"/>
</dbReference>
<dbReference type="SMART" id="SM00593">
    <property type="entry name" value="RUN"/>
    <property type="match status" value="1"/>
</dbReference>
<feature type="compositionally biased region" description="Acidic residues" evidence="5">
    <location>
        <begin position="440"/>
        <end position="454"/>
    </location>
</feature>
<feature type="compositionally biased region" description="Basic and acidic residues" evidence="5">
    <location>
        <begin position="401"/>
        <end position="425"/>
    </location>
</feature>
<dbReference type="PROSITE" id="PS50826">
    <property type="entry name" value="RUN"/>
    <property type="match status" value="1"/>
</dbReference>